<proteinExistence type="predicted"/>
<feature type="compositionally biased region" description="Basic and acidic residues" evidence="1">
    <location>
        <begin position="41"/>
        <end position="55"/>
    </location>
</feature>
<gene>
    <name evidence="2" type="ORF">E2C01_077796</name>
</gene>
<reference evidence="2 3" key="1">
    <citation type="submission" date="2019-05" db="EMBL/GenBank/DDBJ databases">
        <title>Another draft genome of Portunus trituberculatus and its Hox gene families provides insights of decapod evolution.</title>
        <authorList>
            <person name="Jeong J.-H."/>
            <person name="Song I."/>
            <person name="Kim S."/>
            <person name="Choi T."/>
            <person name="Kim D."/>
            <person name="Ryu S."/>
            <person name="Kim W."/>
        </authorList>
    </citation>
    <scope>NUCLEOTIDE SEQUENCE [LARGE SCALE GENOMIC DNA]</scope>
    <source>
        <tissue evidence="2">Muscle</tissue>
    </source>
</reference>
<organism evidence="2 3">
    <name type="scientific">Portunus trituberculatus</name>
    <name type="common">Swimming crab</name>
    <name type="synonym">Neptunus trituberculatus</name>
    <dbReference type="NCBI Taxonomy" id="210409"/>
    <lineage>
        <taxon>Eukaryota</taxon>
        <taxon>Metazoa</taxon>
        <taxon>Ecdysozoa</taxon>
        <taxon>Arthropoda</taxon>
        <taxon>Crustacea</taxon>
        <taxon>Multicrustacea</taxon>
        <taxon>Malacostraca</taxon>
        <taxon>Eumalacostraca</taxon>
        <taxon>Eucarida</taxon>
        <taxon>Decapoda</taxon>
        <taxon>Pleocyemata</taxon>
        <taxon>Brachyura</taxon>
        <taxon>Eubrachyura</taxon>
        <taxon>Portunoidea</taxon>
        <taxon>Portunidae</taxon>
        <taxon>Portuninae</taxon>
        <taxon>Portunus</taxon>
    </lineage>
</organism>
<comment type="caution">
    <text evidence="2">The sequence shown here is derived from an EMBL/GenBank/DDBJ whole genome shotgun (WGS) entry which is preliminary data.</text>
</comment>
<keyword evidence="3" id="KW-1185">Reference proteome</keyword>
<dbReference type="EMBL" id="VSRR010061539">
    <property type="protein sequence ID" value="MPC83105.1"/>
    <property type="molecule type" value="Genomic_DNA"/>
</dbReference>
<sequence>MYRCRMYHDTARADNVPWTELLAATTAEGGGVKGEEEEGGEHDRPPREHDGRRTDSVIRLMLPLATGRRLHRPHGPPRQAGGGDVCAWREELHARRGRRERGRAKGRSGAYVAALFSPHSSLANNYRNHVLISFRSRVITS</sequence>
<feature type="region of interest" description="Disordered" evidence="1">
    <location>
        <begin position="27"/>
        <end position="55"/>
    </location>
</feature>
<protein>
    <submittedName>
        <fullName evidence="2">Uncharacterized protein</fullName>
    </submittedName>
</protein>
<dbReference type="AlphaFoldDB" id="A0A5B7IL79"/>
<evidence type="ECO:0000313" key="3">
    <source>
        <dbReference type="Proteomes" id="UP000324222"/>
    </source>
</evidence>
<dbReference type="Proteomes" id="UP000324222">
    <property type="component" value="Unassembled WGS sequence"/>
</dbReference>
<name>A0A5B7IL79_PORTR</name>
<accession>A0A5B7IL79</accession>
<evidence type="ECO:0000313" key="2">
    <source>
        <dbReference type="EMBL" id="MPC83105.1"/>
    </source>
</evidence>
<feature type="region of interest" description="Disordered" evidence="1">
    <location>
        <begin position="66"/>
        <end position="85"/>
    </location>
</feature>
<evidence type="ECO:0000256" key="1">
    <source>
        <dbReference type="SAM" id="MobiDB-lite"/>
    </source>
</evidence>